<evidence type="ECO:0000313" key="3">
    <source>
        <dbReference type="Proteomes" id="UP000784294"/>
    </source>
</evidence>
<protein>
    <submittedName>
        <fullName evidence="2">Uncharacterized protein</fullName>
    </submittedName>
</protein>
<keyword evidence="3" id="KW-1185">Reference proteome</keyword>
<feature type="region of interest" description="Disordered" evidence="1">
    <location>
        <begin position="344"/>
        <end position="407"/>
    </location>
</feature>
<sequence length="483" mass="52559">MGVPSRWRSFRALGHEAKSDCSPTPARSAGRQAQTPESVRTVRSPFSGLAPHLERESSQPSTPCRHTALTADGGGWWLRRQRLLRDTLTWSLSREEPGDLSSPGEGCRRQAAPKEQTQTKGGKMSEDEMGDIGHQECDKEAYEESGWPEAEEAKSGLAKLTRVGAKCPEHGLGEIASAADRTTILCEKSRPLMLSAAAISSFGLKGFRARRLAASMASIDRGAQTGSASHADDRNVHEADDYGHATQPAEWANELEKVTTEAMVAFEAPGKSIISSKAVEQTKATTKCIVTTSKETSTIANLVADSQSAIDASGEPARPSRTRRRRRLTLLLLNYLKLARAHSIGDSSSRGDDESSTGASGRLDSSSPPRRWHRLAVEPEYQSSDQSNWRTDKRGRQEERYREISSTGVNAKHNYGAISHSLDEEPKCLYDTKGSPGSVAECLACQALILHCRGSTPAECVDKTKTAVHSSRDENNVWESKAM</sequence>
<proteinExistence type="predicted"/>
<feature type="region of interest" description="Disordered" evidence="1">
    <location>
        <begin position="93"/>
        <end position="130"/>
    </location>
</feature>
<accession>A0A3S5CSL8</accession>
<feature type="region of interest" description="Disordered" evidence="1">
    <location>
        <begin position="14"/>
        <end position="64"/>
    </location>
</feature>
<comment type="caution">
    <text evidence="2">The sequence shown here is derived from an EMBL/GenBank/DDBJ whole genome shotgun (WGS) entry which is preliminary data.</text>
</comment>
<dbReference type="AlphaFoldDB" id="A0A3S5CSL8"/>
<gene>
    <name evidence="2" type="ORF">PXEA_LOCUS26658</name>
</gene>
<evidence type="ECO:0000313" key="2">
    <source>
        <dbReference type="EMBL" id="VEL33218.1"/>
    </source>
</evidence>
<reference evidence="2" key="1">
    <citation type="submission" date="2018-11" db="EMBL/GenBank/DDBJ databases">
        <authorList>
            <consortium name="Pathogen Informatics"/>
        </authorList>
    </citation>
    <scope>NUCLEOTIDE SEQUENCE</scope>
</reference>
<name>A0A3S5CSL8_9PLAT</name>
<evidence type="ECO:0000256" key="1">
    <source>
        <dbReference type="SAM" id="MobiDB-lite"/>
    </source>
</evidence>
<dbReference type="EMBL" id="CAAALY010245376">
    <property type="protein sequence ID" value="VEL33218.1"/>
    <property type="molecule type" value="Genomic_DNA"/>
</dbReference>
<feature type="compositionally biased region" description="Basic and acidic residues" evidence="1">
    <location>
        <begin position="390"/>
        <end position="403"/>
    </location>
</feature>
<dbReference type="Proteomes" id="UP000784294">
    <property type="component" value="Unassembled WGS sequence"/>
</dbReference>
<organism evidence="2 3">
    <name type="scientific">Protopolystoma xenopodis</name>
    <dbReference type="NCBI Taxonomy" id="117903"/>
    <lineage>
        <taxon>Eukaryota</taxon>
        <taxon>Metazoa</taxon>
        <taxon>Spiralia</taxon>
        <taxon>Lophotrochozoa</taxon>
        <taxon>Platyhelminthes</taxon>
        <taxon>Monogenea</taxon>
        <taxon>Polyopisthocotylea</taxon>
        <taxon>Polystomatidea</taxon>
        <taxon>Polystomatidae</taxon>
        <taxon>Protopolystoma</taxon>
    </lineage>
</organism>